<dbReference type="Gene3D" id="2.170.210.10">
    <property type="entry name" value="DNA double-strand break repair and VJ recombination XRCC4, N-terminal"/>
    <property type="match status" value="1"/>
</dbReference>
<dbReference type="OrthoDB" id="2155935at2759"/>
<proteinExistence type="inferred from homology"/>
<name>A0A3N4KSZ1_9PEZI</name>
<feature type="compositionally biased region" description="Basic and acidic residues" evidence="8">
    <location>
        <begin position="252"/>
        <end position="292"/>
    </location>
</feature>
<keyword evidence="3" id="KW-0238">DNA-binding</keyword>
<organism evidence="11 12">
    <name type="scientific">Morchella conica CCBAS932</name>
    <dbReference type="NCBI Taxonomy" id="1392247"/>
    <lineage>
        <taxon>Eukaryota</taxon>
        <taxon>Fungi</taxon>
        <taxon>Dikarya</taxon>
        <taxon>Ascomycota</taxon>
        <taxon>Pezizomycotina</taxon>
        <taxon>Pezizomycetes</taxon>
        <taxon>Pezizales</taxon>
        <taxon>Morchellaceae</taxon>
        <taxon>Morchella</taxon>
    </lineage>
</organism>
<dbReference type="GO" id="GO:0006303">
    <property type="term" value="P:double-strand break repair via nonhomologous end joining"/>
    <property type="evidence" value="ECO:0007669"/>
    <property type="project" value="UniProtKB-ARBA"/>
</dbReference>
<comment type="subcellular location">
    <subcellularLocation>
        <location evidence="1">Nucleus</location>
    </subcellularLocation>
</comment>
<dbReference type="Pfam" id="PF21928">
    <property type="entry name" value="XLF_CC"/>
    <property type="match status" value="1"/>
</dbReference>
<keyword evidence="4" id="KW-0234">DNA repair</keyword>
<dbReference type="CDD" id="cd22285">
    <property type="entry name" value="HD_XLF_N"/>
    <property type="match status" value="1"/>
</dbReference>
<dbReference type="GO" id="GO:0032807">
    <property type="term" value="C:DNA ligase IV complex"/>
    <property type="evidence" value="ECO:0007669"/>
    <property type="project" value="TreeGrafter"/>
</dbReference>
<dbReference type="EMBL" id="ML119122">
    <property type="protein sequence ID" value="RPB13636.1"/>
    <property type="molecule type" value="Genomic_DNA"/>
</dbReference>
<keyword evidence="5" id="KW-0539">Nucleus</keyword>
<evidence type="ECO:0000256" key="7">
    <source>
        <dbReference type="ARBA" id="ARBA00044529"/>
    </source>
</evidence>
<keyword evidence="12" id="KW-1185">Reference proteome</keyword>
<evidence type="ECO:0000313" key="12">
    <source>
        <dbReference type="Proteomes" id="UP000277580"/>
    </source>
</evidence>
<feature type="domain" description="XLF-like coiled-coil region" evidence="10">
    <location>
        <begin position="129"/>
        <end position="180"/>
    </location>
</feature>
<dbReference type="Proteomes" id="UP000277580">
    <property type="component" value="Unassembled WGS sequence"/>
</dbReference>
<dbReference type="PANTHER" id="PTHR32235">
    <property type="entry name" value="NON-HOMOLOGOUS END-JOINING FACTOR 1"/>
    <property type="match status" value="1"/>
</dbReference>
<sequence>MPPLSKTPWHPLPLTTPIRGAPPLLLQSTFTSSTYTILLTDLVHIWSTTATKPAILALADTFQSSIDPTETSQLTILLTKLESALSTASAHTDVTLTSTYTGGLQIHTSTELPPPLKELKWVFTLTRLPDAEFTNLFLLPVLSVVSTLADQVESLVRVVKDKDKIIERLTDQVAEQGLDVKNLLGGGRARRRGLERFEVEAWREDYIQEGEKRVGEVVKEVFGEGVRCGEAPGVRGLGMVEGWWTTIEEDENKPKIEKRESSERPRRADDGIRSLTRDISPRRIASPKRESTSGDLSPPKRMKFDDSDDEDNDFEVQKTPPPKPYHAFTLKKPSPPPKPVAPEPDDTASDSDTLDLPPPRKFIKKPSLSPPPKSRRSVDEPMRYTPVAAATAADDETEDSDTVVVPSVAKPKQKMVIGGKKKPVVVPDDTEDEEVEPPKEVKKVVGRIGRIGKTKTESDRGGPSVSYILFLVECLSRFREINKVGRLPKLVCYSSFIATQMKIKDLIRSPD</sequence>
<dbReference type="InterPro" id="IPR052287">
    <property type="entry name" value="NHEJ_factor"/>
</dbReference>
<evidence type="ECO:0000256" key="3">
    <source>
        <dbReference type="ARBA" id="ARBA00023125"/>
    </source>
</evidence>
<feature type="compositionally biased region" description="Acidic residues" evidence="8">
    <location>
        <begin position="343"/>
        <end position="353"/>
    </location>
</feature>
<feature type="region of interest" description="Disordered" evidence="8">
    <location>
        <begin position="251"/>
        <end position="406"/>
    </location>
</feature>
<evidence type="ECO:0000259" key="10">
    <source>
        <dbReference type="Pfam" id="PF21928"/>
    </source>
</evidence>
<reference evidence="11 12" key="1">
    <citation type="journal article" date="2018" name="Nat. Ecol. Evol.">
        <title>Pezizomycetes genomes reveal the molecular basis of ectomycorrhizal truffle lifestyle.</title>
        <authorList>
            <person name="Murat C."/>
            <person name="Payen T."/>
            <person name="Noel B."/>
            <person name="Kuo A."/>
            <person name="Morin E."/>
            <person name="Chen J."/>
            <person name="Kohler A."/>
            <person name="Krizsan K."/>
            <person name="Balestrini R."/>
            <person name="Da Silva C."/>
            <person name="Montanini B."/>
            <person name="Hainaut M."/>
            <person name="Levati E."/>
            <person name="Barry K.W."/>
            <person name="Belfiori B."/>
            <person name="Cichocki N."/>
            <person name="Clum A."/>
            <person name="Dockter R.B."/>
            <person name="Fauchery L."/>
            <person name="Guy J."/>
            <person name="Iotti M."/>
            <person name="Le Tacon F."/>
            <person name="Lindquist E.A."/>
            <person name="Lipzen A."/>
            <person name="Malagnac F."/>
            <person name="Mello A."/>
            <person name="Molinier V."/>
            <person name="Miyauchi S."/>
            <person name="Poulain J."/>
            <person name="Riccioni C."/>
            <person name="Rubini A."/>
            <person name="Sitrit Y."/>
            <person name="Splivallo R."/>
            <person name="Traeger S."/>
            <person name="Wang M."/>
            <person name="Zifcakova L."/>
            <person name="Wipf D."/>
            <person name="Zambonelli A."/>
            <person name="Paolocci F."/>
            <person name="Nowrousian M."/>
            <person name="Ottonello S."/>
            <person name="Baldrian P."/>
            <person name="Spatafora J.W."/>
            <person name="Henrissat B."/>
            <person name="Nagy L.G."/>
            <person name="Aury J.M."/>
            <person name="Wincker P."/>
            <person name="Grigoriev I.V."/>
            <person name="Bonfante P."/>
            <person name="Martin F.M."/>
        </authorList>
    </citation>
    <scope>NUCLEOTIDE SEQUENCE [LARGE SCALE GENOMIC DNA]</scope>
    <source>
        <strain evidence="11 12">CCBAS932</strain>
    </source>
</reference>
<feature type="domain" description="XLF-like N-terminal" evidence="9">
    <location>
        <begin position="8"/>
        <end position="126"/>
    </location>
</feature>
<evidence type="ECO:0000256" key="6">
    <source>
        <dbReference type="ARBA" id="ARBA00025747"/>
    </source>
</evidence>
<keyword evidence="2" id="KW-0227">DNA damage</keyword>
<evidence type="ECO:0000256" key="5">
    <source>
        <dbReference type="ARBA" id="ARBA00023242"/>
    </source>
</evidence>
<dbReference type="InterPro" id="IPR038051">
    <property type="entry name" value="XRCC4-like_N_sf"/>
</dbReference>
<dbReference type="Pfam" id="PF09302">
    <property type="entry name" value="XLF"/>
    <property type="match status" value="1"/>
</dbReference>
<protein>
    <recommendedName>
        <fullName evidence="7">Non-homologous end-joining factor 1</fullName>
    </recommendedName>
</protein>
<dbReference type="AlphaFoldDB" id="A0A3N4KSZ1"/>
<evidence type="ECO:0000256" key="1">
    <source>
        <dbReference type="ARBA" id="ARBA00004123"/>
    </source>
</evidence>
<evidence type="ECO:0000313" key="11">
    <source>
        <dbReference type="EMBL" id="RPB13636.1"/>
    </source>
</evidence>
<evidence type="ECO:0000256" key="8">
    <source>
        <dbReference type="SAM" id="MobiDB-lite"/>
    </source>
</evidence>
<dbReference type="STRING" id="1392247.A0A3N4KSZ1"/>
<dbReference type="InParanoid" id="A0A3N4KSZ1"/>
<evidence type="ECO:0000256" key="2">
    <source>
        <dbReference type="ARBA" id="ARBA00022763"/>
    </source>
</evidence>
<comment type="similarity">
    <text evidence="6">Belongs to the XRCC4-XLF family. XLF subfamily.</text>
</comment>
<feature type="compositionally biased region" description="Pro residues" evidence="8">
    <location>
        <begin position="333"/>
        <end position="342"/>
    </location>
</feature>
<dbReference type="InterPro" id="IPR053829">
    <property type="entry name" value="XLF-like_CC"/>
</dbReference>
<gene>
    <name evidence="11" type="ORF">P167DRAFT_505051</name>
</gene>
<evidence type="ECO:0000259" key="9">
    <source>
        <dbReference type="Pfam" id="PF09302"/>
    </source>
</evidence>
<dbReference type="InterPro" id="IPR015381">
    <property type="entry name" value="XLF-like_N"/>
</dbReference>
<dbReference type="GO" id="GO:0045027">
    <property type="term" value="F:DNA end binding"/>
    <property type="evidence" value="ECO:0007669"/>
    <property type="project" value="TreeGrafter"/>
</dbReference>
<evidence type="ECO:0000256" key="4">
    <source>
        <dbReference type="ARBA" id="ARBA00023204"/>
    </source>
</evidence>
<dbReference type="PANTHER" id="PTHR32235:SF1">
    <property type="entry name" value="NON-HOMOLOGOUS END-JOINING FACTOR 1"/>
    <property type="match status" value="1"/>
</dbReference>
<accession>A0A3N4KSZ1</accession>